<evidence type="ECO:0000256" key="8">
    <source>
        <dbReference type="SAM" id="Phobius"/>
    </source>
</evidence>
<dbReference type="PANTHER" id="PTHR20994:SF0">
    <property type="entry name" value="ER MEMBRANE PROTEIN COMPLEX SUBUNIT 6"/>
    <property type="match status" value="1"/>
</dbReference>
<organism evidence="9 10">
    <name type="scientific">Durusdinium trenchii</name>
    <dbReference type="NCBI Taxonomy" id="1381693"/>
    <lineage>
        <taxon>Eukaryota</taxon>
        <taxon>Sar</taxon>
        <taxon>Alveolata</taxon>
        <taxon>Dinophyceae</taxon>
        <taxon>Suessiales</taxon>
        <taxon>Symbiodiniaceae</taxon>
        <taxon>Durusdinium</taxon>
    </lineage>
</organism>
<evidence type="ECO:0000313" key="9">
    <source>
        <dbReference type="EMBL" id="CAK9009190.1"/>
    </source>
</evidence>
<feature type="transmembrane region" description="Helical" evidence="8">
    <location>
        <begin position="104"/>
        <end position="122"/>
    </location>
</feature>
<evidence type="ECO:0000256" key="5">
    <source>
        <dbReference type="ARBA" id="ARBA00022824"/>
    </source>
</evidence>
<keyword evidence="7 8" id="KW-0472">Membrane</keyword>
<comment type="subcellular location">
    <subcellularLocation>
        <location evidence="1">Endoplasmic reticulum membrane</location>
        <topology evidence="1">Multi-pass membrane protein</topology>
    </subcellularLocation>
</comment>
<evidence type="ECO:0000256" key="1">
    <source>
        <dbReference type="ARBA" id="ARBA00004477"/>
    </source>
</evidence>
<evidence type="ECO:0000256" key="6">
    <source>
        <dbReference type="ARBA" id="ARBA00022989"/>
    </source>
</evidence>
<dbReference type="EMBL" id="CAXAMN010004446">
    <property type="protein sequence ID" value="CAK9009190.1"/>
    <property type="molecule type" value="Genomic_DNA"/>
</dbReference>
<dbReference type="PANTHER" id="PTHR20994">
    <property type="entry name" value="ER MEMBRANE PROTEIN COMPLEX SUBUNIT 6"/>
    <property type="match status" value="1"/>
</dbReference>
<keyword evidence="10" id="KW-1185">Reference proteome</keyword>
<evidence type="ECO:0000256" key="4">
    <source>
        <dbReference type="ARBA" id="ARBA00022692"/>
    </source>
</evidence>
<feature type="transmembrane region" description="Helical" evidence="8">
    <location>
        <begin position="45"/>
        <end position="64"/>
    </location>
</feature>
<accession>A0ABP0J4A3</accession>
<dbReference type="InterPro" id="IPR029008">
    <property type="entry name" value="EMC6-like"/>
</dbReference>
<evidence type="ECO:0000256" key="3">
    <source>
        <dbReference type="ARBA" id="ARBA00020827"/>
    </source>
</evidence>
<proteinExistence type="inferred from homology"/>
<keyword evidence="5" id="KW-0256">Endoplasmic reticulum</keyword>
<evidence type="ECO:0000256" key="2">
    <source>
        <dbReference type="ARBA" id="ARBA00009436"/>
    </source>
</evidence>
<dbReference type="Pfam" id="PF07019">
    <property type="entry name" value="EMC6"/>
    <property type="match status" value="1"/>
</dbReference>
<evidence type="ECO:0000313" key="10">
    <source>
        <dbReference type="Proteomes" id="UP001642484"/>
    </source>
</evidence>
<gene>
    <name evidence="9" type="ORF">CCMP2556_LOCUS9540</name>
</gene>
<protein>
    <recommendedName>
        <fullName evidence="3">ER membrane protein complex subunit 6</fullName>
    </recommendedName>
</protein>
<name>A0ABP0J4A3_9DINO</name>
<dbReference type="Proteomes" id="UP001642484">
    <property type="component" value="Unassembled WGS sequence"/>
</dbReference>
<comment type="similarity">
    <text evidence="2">Belongs to the EMC6 family.</text>
</comment>
<comment type="caution">
    <text evidence="9">The sequence shown here is derived from an EMBL/GenBank/DDBJ whole genome shotgun (WGS) entry which is preliminary data.</text>
</comment>
<keyword evidence="4 8" id="KW-0812">Transmembrane</keyword>
<evidence type="ECO:0000256" key="7">
    <source>
        <dbReference type="ARBA" id="ARBA00023136"/>
    </source>
</evidence>
<reference evidence="9 10" key="1">
    <citation type="submission" date="2024-02" db="EMBL/GenBank/DDBJ databases">
        <authorList>
            <person name="Chen Y."/>
            <person name="Shah S."/>
            <person name="Dougan E. K."/>
            <person name="Thang M."/>
            <person name="Chan C."/>
        </authorList>
    </citation>
    <scope>NUCLEOTIDE SEQUENCE [LARGE SCALE GENOMIC DNA]</scope>
</reference>
<dbReference type="InterPro" id="IPR008504">
    <property type="entry name" value="Emc6"/>
</dbReference>
<keyword evidence="6 8" id="KW-1133">Transmembrane helix</keyword>
<sequence>MWEGVFIAGVKGSKGLPKWPWWQVQQKDEDGEFLQMAALQQNVRTLTNCRIFAGVMAGCIAGLLKIEGLLGVGVFILVTLIHSLMIAAKMEFEVHRHFPKSRDLFVSQFGGGLLSFILFWTLSFDMVHIF</sequence>